<dbReference type="Pfam" id="PF19619">
    <property type="entry name" value="DUF6124"/>
    <property type="match status" value="1"/>
</dbReference>
<evidence type="ECO:0000313" key="2">
    <source>
        <dbReference type="EMBL" id="TPG78469.1"/>
    </source>
</evidence>
<evidence type="ECO:0000256" key="1">
    <source>
        <dbReference type="SAM" id="MobiDB-lite"/>
    </source>
</evidence>
<evidence type="ECO:0008006" key="4">
    <source>
        <dbReference type="Google" id="ProtNLM"/>
    </source>
</evidence>
<reference evidence="2 3" key="1">
    <citation type="journal article" date="2019" name="Environ. Microbiol.">
        <title>Species interactions and distinct microbial communities in high Arctic permafrost affected cryosols are associated with the CH4 and CO2 gas fluxes.</title>
        <authorList>
            <person name="Altshuler I."/>
            <person name="Hamel J."/>
            <person name="Turney S."/>
            <person name="Magnuson E."/>
            <person name="Levesque R."/>
            <person name="Greer C."/>
            <person name="Whyte L.G."/>
        </authorList>
    </citation>
    <scope>NUCLEOTIDE SEQUENCE [LARGE SCALE GENOMIC DNA]</scope>
    <source>
        <strain evidence="2 3">E3</strain>
    </source>
</reference>
<gene>
    <name evidence="2" type="ORF">EAH78_12970</name>
</gene>
<proteinExistence type="predicted"/>
<dbReference type="Proteomes" id="UP000317933">
    <property type="component" value="Unassembled WGS sequence"/>
</dbReference>
<evidence type="ECO:0000313" key="3">
    <source>
        <dbReference type="Proteomes" id="UP000317933"/>
    </source>
</evidence>
<protein>
    <recommendedName>
        <fullName evidence="4">DUF3077 domain-containing protein</fullName>
    </recommendedName>
</protein>
<name>A0A502HUG8_9PSED</name>
<dbReference type="AlphaFoldDB" id="A0A502HUG8"/>
<dbReference type="EMBL" id="RCZE01000005">
    <property type="protein sequence ID" value="TPG78469.1"/>
    <property type="molecule type" value="Genomic_DNA"/>
</dbReference>
<feature type="region of interest" description="Disordered" evidence="1">
    <location>
        <begin position="1"/>
        <end position="20"/>
    </location>
</feature>
<organism evidence="2 3">
    <name type="scientific">Pseudomonas arsenicoxydans</name>
    <dbReference type="NCBI Taxonomy" id="702115"/>
    <lineage>
        <taxon>Bacteria</taxon>
        <taxon>Pseudomonadati</taxon>
        <taxon>Pseudomonadota</taxon>
        <taxon>Gammaproteobacteria</taxon>
        <taxon>Pseudomonadales</taxon>
        <taxon>Pseudomonadaceae</taxon>
        <taxon>Pseudomonas</taxon>
    </lineage>
</organism>
<accession>A0A502HUG8</accession>
<comment type="caution">
    <text evidence="2">The sequence shown here is derived from an EMBL/GenBank/DDBJ whole genome shotgun (WGS) entry which is preliminary data.</text>
</comment>
<sequence length="122" mass="13188">MKKFSKPQSEIPDDTDHPAPVKVCGTADVAVIPRPRRTLSPQPIFTIAPGVDTRTLLKQACETLASLTALLENFAAKLEAPNRGEIFSIQQLAMVAELLVTQAWDNLVADREASGGGPETRH</sequence>